<keyword evidence="1" id="KW-1133">Transmembrane helix</keyword>
<dbReference type="Pfam" id="PF14108">
    <property type="entry name" value="ABA4-like"/>
    <property type="match status" value="1"/>
</dbReference>
<evidence type="ECO:0000256" key="1">
    <source>
        <dbReference type="SAM" id="Phobius"/>
    </source>
</evidence>
<feature type="transmembrane region" description="Helical" evidence="1">
    <location>
        <begin position="43"/>
        <end position="66"/>
    </location>
</feature>
<feature type="transmembrane region" description="Helical" evidence="1">
    <location>
        <begin position="78"/>
        <end position="98"/>
    </location>
</feature>
<evidence type="ECO:0008006" key="4">
    <source>
        <dbReference type="Google" id="ProtNLM"/>
    </source>
</evidence>
<sequence length="147" mass="15463">MSGALFGLTFALAAPFWALMILAPRWSWTTRIVGSPLIVAPVLLVYALLVLPALGAVLPVVTAPTLDGLRDLLGTADGAAAAWAHMIGFDLFVGRWIFADARERGVPAVLTAGVLLLTILLGPLGLAVHLGLRRRWRRPVAPAAAVA</sequence>
<protein>
    <recommendedName>
        <fullName evidence="4">DUF4281 domain-containing protein</fullName>
    </recommendedName>
</protein>
<dbReference type="Proteomes" id="UP000199360">
    <property type="component" value="Unassembled WGS sequence"/>
</dbReference>
<dbReference type="EMBL" id="FMDM01000001">
    <property type="protein sequence ID" value="SCG37337.1"/>
    <property type="molecule type" value="Genomic_DNA"/>
</dbReference>
<dbReference type="RefSeq" id="WP_091056438.1">
    <property type="nucleotide sequence ID" value="NZ_FMDM01000001.1"/>
</dbReference>
<evidence type="ECO:0000313" key="3">
    <source>
        <dbReference type="Proteomes" id="UP000199360"/>
    </source>
</evidence>
<dbReference type="AlphaFoldDB" id="A0A1C5GUR8"/>
<gene>
    <name evidence="2" type="ORF">GA0070213_101566</name>
</gene>
<feature type="transmembrane region" description="Helical" evidence="1">
    <location>
        <begin position="110"/>
        <end position="132"/>
    </location>
</feature>
<reference evidence="3" key="1">
    <citation type="submission" date="2016-06" db="EMBL/GenBank/DDBJ databases">
        <authorList>
            <person name="Varghese N."/>
            <person name="Submissions Spin"/>
        </authorList>
    </citation>
    <scope>NUCLEOTIDE SEQUENCE [LARGE SCALE GENOMIC DNA]</scope>
    <source>
        <strain evidence="3">DSM 45647</strain>
    </source>
</reference>
<evidence type="ECO:0000313" key="2">
    <source>
        <dbReference type="EMBL" id="SCG37337.1"/>
    </source>
</evidence>
<name>A0A1C5GUR8_9ACTN</name>
<dbReference type="PANTHER" id="PTHR34543">
    <property type="entry name" value="PROTEIN ABA DEFICIENT 4, CHLOROPLASTIC"/>
    <property type="match status" value="1"/>
</dbReference>
<keyword evidence="1" id="KW-0472">Membrane</keyword>
<organism evidence="2 3">
    <name type="scientific">Micromonospora humi</name>
    <dbReference type="NCBI Taxonomy" id="745366"/>
    <lineage>
        <taxon>Bacteria</taxon>
        <taxon>Bacillati</taxon>
        <taxon>Actinomycetota</taxon>
        <taxon>Actinomycetes</taxon>
        <taxon>Micromonosporales</taxon>
        <taxon>Micromonosporaceae</taxon>
        <taxon>Micromonospora</taxon>
    </lineage>
</organism>
<keyword evidence="1" id="KW-0812">Transmembrane</keyword>
<dbReference type="STRING" id="745366.GA0070213_101566"/>
<keyword evidence="3" id="KW-1185">Reference proteome</keyword>
<dbReference type="PANTHER" id="PTHR34543:SF1">
    <property type="entry name" value="PROTEIN ABA DEFICIENT 4, CHLOROPLASTIC"/>
    <property type="match status" value="1"/>
</dbReference>
<dbReference type="InterPro" id="IPR025461">
    <property type="entry name" value="ABA4-like"/>
</dbReference>
<proteinExistence type="predicted"/>
<accession>A0A1C5GUR8</accession>